<evidence type="ECO:0000313" key="1">
    <source>
        <dbReference type="EMBL" id="CAX32086.1"/>
    </source>
</evidence>
<protein>
    <submittedName>
        <fullName evidence="1">Uncharacterized protein</fullName>
    </submittedName>
</protein>
<dbReference type="AlphaFoldDB" id="B9ERI7"/>
<proteinExistence type="predicted"/>
<accession>B9ERI7</accession>
<reference evidence="1 2" key="1">
    <citation type="journal article" date="2003" name="Nature">
        <title>Genome divergence in two Prochlorococcus ecotypes reflects oceanic niche differentiation.</title>
        <authorList>
            <person name="Rocap G."/>
            <person name="Larimer F.W."/>
            <person name="Lamerdin J.E."/>
            <person name="Malfatti S."/>
            <person name="Chain P."/>
            <person name="Ahlgren N.A."/>
            <person name="Arellano A."/>
            <person name="Coleman M."/>
            <person name="Hauser L."/>
            <person name="Hess W.R."/>
            <person name="Johnson Z.I."/>
            <person name="Land M.L."/>
            <person name="Lindell D."/>
            <person name="Post A.F."/>
            <person name="Regala W."/>
            <person name="Shah M."/>
            <person name="Shaw S.L."/>
            <person name="Steglich C."/>
            <person name="Sullivan M.B."/>
            <person name="Ting C.S."/>
            <person name="Tolonen A."/>
            <person name="Webb E.A."/>
            <person name="Zinser E.R."/>
            <person name="Chisholm S.W."/>
        </authorList>
    </citation>
    <scope>NUCLEOTIDE SEQUENCE [LARGE SCALE GENOMIC DNA]</scope>
    <source>
        <strain evidence="2">MIT 9313</strain>
    </source>
</reference>
<dbReference type="Proteomes" id="UP000001423">
    <property type="component" value="Chromosome"/>
</dbReference>
<keyword evidence="2" id="KW-1185">Reference proteome</keyword>
<gene>
    <name evidence="1" type="ordered locus">PMT_2567</name>
</gene>
<sequence length="41" mass="4642">MTLKSSDRFTGIKPTAEEISHNNFTAELIWQMNLMIVISSS</sequence>
<dbReference type="EMBL" id="BX548175">
    <property type="protein sequence ID" value="CAX32086.1"/>
    <property type="molecule type" value="Genomic_DNA"/>
</dbReference>
<organism evidence="1 2">
    <name type="scientific">Prochlorococcus marinus (strain MIT 9313)</name>
    <dbReference type="NCBI Taxonomy" id="74547"/>
    <lineage>
        <taxon>Bacteria</taxon>
        <taxon>Bacillati</taxon>
        <taxon>Cyanobacteriota</taxon>
        <taxon>Cyanophyceae</taxon>
        <taxon>Synechococcales</taxon>
        <taxon>Prochlorococcaceae</taxon>
        <taxon>Prochlorococcus</taxon>
    </lineage>
</organism>
<dbReference type="KEGG" id="pmt:PMT_2567"/>
<name>B9ERI7_PROMM</name>
<evidence type="ECO:0000313" key="2">
    <source>
        <dbReference type="Proteomes" id="UP000001423"/>
    </source>
</evidence>
<dbReference type="HOGENOM" id="CLU_3275044_0_0_3"/>